<accession>A0AAE1YU36</accession>
<sequence>MSTLKSDSGGNSSESVYGSYSFFHDHKPCKGNSSTLDLGRDAKWWIDHQGLGRGYHDQLNVLDAEVKLLRTSFVDGNAKASGENQLSEECYNTSPKNHGGFCSDMPLKHFYSNGKHNGDSWLQEFESTIKDDLLSNADLIDLDSCTCLLLERPKKLCSDMDSDWIGLKKIEPWWHAADKDDLASLVSHTSSAHIRNHDQSRVDSMHSEKVSDKSVNCFDQFKGQFRNNETKPLHVGDCTQGNLASVEDTEFSYMADCTKGNLASLSMDKSLGKRGLMELILQESEGTFSSRDSCNTAKVDSSNSQKPRSGDLSRTELLEALCHSQTRAREAEKLAQEACDEKDHVINLFFQQASCLFAYRQWLRMLQLETLCLHLRSKDQLTSFTPPAIRSKTMTLRRNRNRAPKKKPGKQRCHINKYAIAFAVGLSLAGAGFLVGWTIGWLFPAF</sequence>
<evidence type="ECO:0000313" key="3">
    <source>
        <dbReference type="EMBL" id="KAK4436212.1"/>
    </source>
</evidence>
<dbReference type="EMBL" id="JACGWO010000002">
    <property type="protein sequence ID" value="KAK4436212.1"/>
    <property type="molecule type" value="Genomic_DNA"/>
</dbReference>
<reference evidence="3" key="1">
    <citation type="submission" date="2020-06" db="EMBL/GenBank/DDBJ databases">
        <authorList>
            <person name="Li T."/>
            <person name="Hu X."/>
            <person name="Zhang T."/>
            <person name="Song X."/>
            <person name="Zhang H."/>
            <person name="Dai N."/>
            <person name="Sheng W."/>
            <person name="Hou X."/>
            <person name="Wei L."/>
        </authorList>
    </citation>
    <scope>NUCLEOTIDE SEQUENCE</scope>
    <source>
        <strain evidence="3">3651</strain>
        <tissue evidence="3">Leaf</tissue>
    </source>
</reference>
<reference evidence="3" key="2">
    <citation type="journal article" date="2024" name="Plant">
        <title>Genomic evolution and insights into agronomic trait innovations of Sesamum species.</title>
        <authorList>
            <person name="Miao H."/>
            <person name="Wang L."/>
            <person name="Qu L."/>
            <person name="Liu H."/>
            <person name="Sun Y."/>
            <person name="Le M."/>
            <person name="Wang Q."/>
            <person name="Wei S."/>
            <person name="Zheng Y."/>
            <person name="Lin W."/>
            <person name="Duan Y."/>
            <person name="Cao H."/>
            <person name="Xiong S."/>
            <person name="Wang X."/>
            <person name="Wei L."/>
            <person name="Li C."/>
            <person name="Ma Q."/>
            <person name="Ju M."/>
            <person name="Zhao R."/>
            <person name="Li G."/>
            <person name="Mu C."/>
            <person name="Tian Q."/>
            <person name="Mei H."/>
            <person name="Zhang T."/>
            <person name="Gao T."/>
            <person name="Zhang H."/>
        </authorList>
    </citation>
    <scope>NUCLEOTIDE SEQUENCE</scope>
    <source>
        <strain evidence="3">3651</strain>
    </source>
</reference>
<keyword evidence="4" id="KW-1185">Reference proteome</keyword>
<dbReference type="PANTHER" id="PTHR33868">
    <property type="entry name" value="EXPRESSED PROTEIN"/>
    <property type="match status" value="1"/>
</dbReference>
<dbReference type="PANTHER" id="PTHR33868:SF18">
    <property type="entry name" value="TRANSMEMBRANE PROTEIN"/>
    <property type="match status" value="1"/>
</dbReference>
<keyword evidence="2" id="KW-0812">Transmembrane</keyword>
<gene>
    <name evidence="3" type="ORF">Salat_0784900</name>
</gene>
<feature type="transmembrane region" description="Helical" evidence="2">
    <location>
        <begin position="418"/>
        <end position="443"/>
    </location>
</feature>
<evidence type="ECO:0000256" key="2">
    <source>
        <dbReference type="SAM" id="Phobius"/>
    </source>
</evidence>
<organism evidence="3 4">
    <name type="scientific">Sesamum alatum</name>
    <dbReference type="NCBI Taxonomy" id="300844"/>
    <lineage>
        <taxon>Eukaryota</taxon>
        <taxon>Viridiplantae</taxon>
        <taxon>Streptophyta</taxon>
        <taxon>Embryophyta</taxon>
        <taxon>Tracheophyta</taxon>
        <taxon>Spermatophyta</taxon>
        <taxon>Magnoliopsida</taxon>
        <taxon>eudicotyledons</taxon>
        <taxon>Gunneridae</taxon>
        <taxon>Pentapetalae</taxon>
        <taxon>asterids</taxon>
        <taxon>lamiids</taxon>
        <taxon>Lamiales</taxon>
        <taxon>Pedaliaceae</taxon>
        <taxon>Sesamum</taxon>
    </lineage>
</organism>
<evidence type="ECO:0000313" key="4">
    <source>
        <dbReference type="Proteomes" id="UP001293254"/>
    </source>
</evidence>
<protein>
    <submittedName>
        <fullName evidence="3">Uncharacterized protein</fullName>
    </submittedName>
</protein>
<dbReference type="Proteomes" id="UP001293254">
    <property type="component" value="Unassembled WGS sequence"/>
</dbReference>
<feature type="compositionally biased region" description="Polar residues" evidence="1">
    <location>
        <begin position="289"/>
        <end position="307"/>
    </location>
</feature>
<keyword evidence="2" id="KW-0472">Membrane</keyword>
<name>A0AAE1YU36_9LAMI</name>
<feature type="region of interest" description="Disordered" evidence="1">
    <location>
        <begin position="289"/>
        <end position="312"/>
    </location>
</feature>
<comment type="caution">
    <text evidence="3">The sequence shown here is derived from an EMBL/GenBank/DDBJ whole genome shotgun (WGS) entry which is preliminary data.</text>
</comment>
<dbReference type="AlphaFoldDB" id="A0AAE1YU36"/>
<evidence type="ECO:0000256" key="1">
    <source>
        <dbReference type="SAM" id="MobiDB-lite"/>
    </source>
</evidence>
<keyword evidence="2" id="KW-1133">Transmembrane helix</keyword>
<proteinExistence type="predicted"/>